<evidence type="ECO:0000259" key="6">
    <source>
        <dbReference type="PROSITE" id="PS50043"/>
    </source>
</evidence>
<dbReference type="SUPFAM" id="SSF46894">
    <property type="entry name" value="C-terminal effector domain of the bipartite response regulators"/>
    <property type="match status" value="1"/>
</dbReference>
<organism evidence="8 9">
    <name type="scientific">Phytohabitans houttuyneae</name>
    <dbReference type="NCBI Taxonomy" id="1076126"/>
    <lineage>
        <taxon>Bacteria</taxon>
        <taxon>Bacillati</taxon>
        <taxon>Actinomycetota</taxon>
        <taxon>Actinomycetes</taxon>
        <taxon>Micromonosporales</taxon>
        <taxon>Micromonosporaceae</taxon>
    </lineage>
</organism>
<dbReference type="PROSITE" id="PS50110">
    <property type="entry name" value="RESPONSE_REGULATORY"/>
    <property type="match status" value="1"/>
</dbReference>
<dbReference type="PRINTS" id="PR00038">
    <property type="entry name" value="HTHLUXR"/>
</dbReference>
<dbReference type="InterPro" id="IPR039420">
    <property type="entry name" value="WalR-like"/>
</dbReference>
<dbReference type="InterPro" id="IPR058245">
    <property type="entry name" value="NreC/VraR/RcsB-like_REC"/>
</dbReference>
<dbReference type="CDD" id="cd06170">
    <property type="entry name" value="LuxR_C_like"/>
    <property type="match status" value="1"/>
</dbReference>
<gene>
    <name evidence="8" type="ORF">Phou_017040</name>
</gene>
<accession>A0A6V8K1F0</accession>
<dbReference type="GO" id="GO:0000160">
    <property type="term" value="P:phosphorelay signal transduction system"/>
    <property type="evidence" value="ECO:0007669"/>
    <property type="project" value="InterPro"/>
</dbReference>
<dbReference type="Gene3D" id="3.40.50.2300">
    <property type="match status" value="1"/>
</dbReference>
<dbReference type="CDD" id="cd17535">
    <property type="entry name" value="REC_NarL-like"/>
    <property type="match status" value="1"/>
</dbReference>
<evidence type="ECO:0000256" key="3">
    <source>
        <dbReference type="ARBA" id="ARBA00023125"/>
    </source>
</evidence>
<dbReference type="SUPFAM" id="SSF52172">
    <property type="entry name" value="CheY-like"/>
    <property type="match status" value="1"/>
</dbReference>
<dbReference type="Pfam" id="PF00072">
    <property type="entry name" value="Response_reg"/>
    <property type="match status" value="1"/>
</dbReference>
<dbReference type="EMBL" id="BLPF01000001">
    <property type="protein sequence ID" value="GFJ77524.1"/>
    <property type="molecule type" value="Genomic_DNA"/>
</dbReference>
<dbReference type="RefSeq" id="WP_173054964.1">
    <property type="nucleotide sequence ID" value="NZ_BAABGO010000024.1"/>
</dbReference>
<dbReference type="PANTHER" id="PTHR43214:SF24">
    <property type="entry name" value="TRANSCRIPTIONAL REGULATORY PROTEIN NARL-RELATED"/>
    <property type="match status" value="1"/>
</dbReference>
<evidence type="ECO:0000256" key="5">
    <source>
        <dbReference type="PROSITE-ProRule" id="PRU00169"/>
    </source>
</evidence>
<keyword evidence="3 8" id="KW-0238">DNA-binding</keyword>
<dbReference type="InterPro" id="IPR016032">
    <property type="entry name" value="Sig_transdc_resp-reg_C-effctor"/>
</dbReference>
<dbReference type="InterPro" id="IPR000792">
    <property type="entry name" value="Tscrpt_reg_LuxR_C"/>
</dbReference>
<keyword evidence="2" id="KW-0805">Transcription regulation</keyword>
<evidence type="ECO:0000259" key="7">
    <source>
        <dbReference type="PROSITE" id="PS50110"/>
    </source>
</evidence>
<dbReference type="PROSITE" id="PS50043">
    <property type="entry name" value="HTH_LUXR_2"/>
    <property type="match status" value="1"/>
</dbReference>
<dbReference type="SMART" id="SM00421">
    <property type="entry name" value="HTH_LUXR"/>
    <property type="match status" value="1"/>
</dbReference>
<dbReference type="GO" id="GO:0006355">
    <property type="term" value="P:regulation of DNA-templated transcription"/>
    <property type="evidence" value="ECO:0007669"/>
    <property type="project" value="InterPro"/>
</dbReference>
<feature type="modified residue" description="4-aspartylphosphate" evidence="5">
    <location>
        <position position="52"/>
    </location>
</feature>
<evidence type="ECO:0000313" key="9">
    <source>
        <dbReference type="Proteomes" id="UP000482800"/>
    </source>
</evidence>
<evidence type="ECO:0000313" key="8">
    <source>
        <dbReference type="EMBL" id="GFJ77524.1"/>
    </source>
</evidence>
<keyword evidence="9" id="KW-1185">Reference proteome</keyword>
<dbReference type="Pfam" id="PF00196">
    <property type="entry name" value="GerE"/>
    <property type="match status" value="1"/>
</dbReference>
<comment type="caution">
    <text evidence="8">The sequence shown here is derived from an EMBL/GenBank/DDBJ whole genome shotgun (WGS) entry which is preliminary data.</text>
</comment>
<protein>
    <submittedName>
        <fullName evidence="8">DNA-binding response regulator</fullName>
    </submittedName>
</protein>
<dbReference type="InterPro" id="IPR011006">
    <property type="entry name" value="CheY-like_superfamily"/>
</dbReference>
<evidence type="ECO:0000256" key="1">
    <source>
        <dbReference type="ARBA" id="ARBA00022553"/>
    </source>
</evidence>
<feature type="domain" description="Response regulatory" evidence="7">
    <location>
        <begin position="2"/>
        <end position="124"/>
    </location>
</feature>
<dbReference type="GO" id="GO:0003677">
    <property type="term" value="F:DNA binding"/>
    <property type="evidence" value="ECO:0007669"/>
    <property type="project" value="UniProtKB-KW"/>
</dbReference>
<dbReference type="AlphaFoldDB" id="A0A6V8K1F0"/>
<name>A0A6V8K1F0_9ACTN</name>
<keyword evidence="1 5" id="KW-0597">Phosphoprotein</keyword>
<dbReference type="InterPro" id="IPR036388">
    <property type="entry name" value="WH-like_DNA-bd_sf"/>
</dbReference>
<sequence length="228" mass="24747">MRIVIVEDNGLFLDTLSEALQGRGVEVVGQAQDLGGALAAVDRTVPDVVLADIRLPPGYSDEGLQIASAVRQRYPAVGILLLAQDGTPAIAERLLSLEEQSRAVGYLMKERAGRLSYLIEAATRVAAGEVVIDPWLIDQLLSRKRGRDPLDRLTPQERRVLERVAEGRSNLGIAQALNLTVGAVERHLSSITDKLGLPSLTELERPQFNVRVLAVLAFLRHDAGPPGR</sequence>
<proteinExistence type="predicted"/>
<reference evidence="8 9" key="1">
    <citation type="submission" date="2020-03" db="EMBL/GenBank/DDBJ databases">
        <title>Whole genome shotgun sequence of Phytohabitans houttuyneae NBRC 108639.</title>
        <authorList>
            <person name="Komaki H."/>
            <person name="Tamura T."/>
        </authorList>
    </citation>
    <scope>NUCLEOTIDE SEQUENCE [LARGE SCALE GENOMIC DNA]</scope>
    <source>
        <strain evidence="8 9">NBRC 108639</strain>
    </source>
</reference>
<evidence type="ECO:0000256" key="2">
    <source>
        <dbReference type="ARBA" id="ARBA00023015"/>
    </source>
</evidence>
<evidence type="ECO:0000256" key="4">
    <source>
        <dbReference type="ARBA" id="ARBA00023163"/>
    </source>
</evidence>
<dbReference type="Gene3D" id="1.10.10.10">
    <property type="entry name" value="Winged helix-like DNA-binding domain superfamily/Winged helix DNA-binding domain"/>
    <property type="match status" value="1"/>
</dbReference>
<keyword evidence="4" id="KW-0804">Transcription</keyword>
<dbReference type="SMART" id="SM00448">
    <property type="entry name" value="REC"/>
    <property type="match status" value="1"/>
</dbReference>
<dbReference type="Proteomes" id="UP000482800">
    <property type="component" value="Unassembled WGS sequence"/>
</dbReference>
<reference evidence="8 9" key="2">
    <citation type="submission" date="2020-03" db="EMBL/GenBank/DDBJ databases">
        <authorList>
            <person name="Ichikawa N."/>
            <person name="Kimura A."/>
            <person name="Kitahashi Y."/>
            <person name="Uohara A."/>
        </authorList>
    </citation>
    <scope>NUCLEOTIDE SEQUENCE [LARGE SCALE GENOMIC DNA]</scope>
    <source>
        <strain evidence="8 9">NBRC 108639</strain>
    </source>
</reference>
<feature type="domain" description="HTH luxR-type" evidence="6">
    <location>
        <begin position="146"/>
        <end position="211"/>
    </location>
</feature>
<dbReference type="InterPro" id="IPR001789">
    <property type="entry name" value="Sig_transdc_resp-reg_receiver"/>
</dbReference>
<dbReference type="PANTHER" id="PTHR43214">
    <property type="entry name" value="TWO-COMPONENT RESPONSE REGULATOR"/>
    <property type="match status" value="1"/>
</dbReference>